<evidence type="ECO:0000313" key="2">
    <source>
        <dbReference type="EMBL" id="ANF55610.1"/>
    </source>
</evidence>
<evidence type="ECO:0000256" key="1">
    <source>
        <dbReference type="SAM" id="SignalP"/>
    </source>
</evidence>
<dbReference type="AlphaFoldDB" id="A0A172Y8S7"/>
<evidence type="ECO:0008006" key="4">
    <source>
        <dbReference type="Google" id="ProtNLM"/>
    </source>
</evidence>
<accession>A0A172Y8S7</accession>
<name>A0A172Y8S7_9CAUL</name>
<dbReference type="KEGG" id="bne:DA69_13185"/>
<organism evidence="2 3">
    <name type="scientific">Brevundimonas naejangsanensis</name>
    <dbReference type="NCBI Taxonomy" id="588932"/>
    <lineage>
        <taxon>Bacteria</taxon>
        <taxon>Pseudomonadati</taxon>
        <taxon>Pseudomonadota</taxon>
        <taxon>Alphaproteobacteria</taxon>
        <taxon>Caulobacterales</taxon>
        <taxon>Caulobacteraceae</taxon>
        <taxon>Brevundimonas</taxon>
    </lineage>
</organism>
<dbReference type="EMBL" id="CP015614">
    <property type="protein sequence ID" value="ANF55610.1"/>
    <property type="molecule type" value="Genomic_DNA"/>
</dbReference>
<evidence type="ECO:0000313" key="3">
    <source>
        <dbReference type="Proteomes" id="UP000077603"/>
    </source>
</evidence>
<keyword evidence="3" id="KW-1185">Reference proteome</keyword>
<dbReference type="RefSeq" id="WP_025978001.1">
    <property type="nucleotide sequence ID" value="NZ_CP015614.1"/>
</dbReference>
<feature type="signal peptide" evidence="1">
    <location>
        <begin position="1"/>
        <end position="21"/>
    </location>
</feature>
<sequence length="146" mass="15583">MKKSIIVLSAVAGLAASPALAENWNVISRSSATAFMVDVDSIAQADGVTSARLARVPAKGEPTDLSHSIGTVSFRCAANQSKAGEEVYYGPDGAEQERIDDGYDFEPIVRNSLDSYVKEIVCEDKRGTAAFPTIRAFIEAGRPDSR</sequence>
<keyword evidence="1" id="KW-0732">Signal</keyword>
<gene>
    <name evidence="2" type="ORF">DA69_13185</name>
</gene>
<protein>
    <recommendedName>
        <fullName evidence="4">DUF3617 family protein</fullName>
    </recommendedName>
</protein>
<feature type="chain" id="PRO_5008004458" description="DUF3617 family protein" evidence="1">
    <location>
        <begin position="22"/>
        <end position="146"/>
    </location>
</feature>
<dbReference type="STRING" id="588932.DA69_13185"/>
<reference evidence="2 3" key="1">
    <citation type="journal article" date="2014" name="Genome Announc.">
        <title>Genome Sequence of a Promising Hydrogen-Producing Facultative Anaerobic Bacterium, Brevundimonas naejangsanensis Strain B1.</title>
        <authorList>
            <person name="Su H."/>
            <person name="Zhang T."/>
            <person name="Bao M."/>
            <person name="Jiang Y."/>
            <person name="Wang Y."/>
            <person name="Tan T."/>
        </authorList>
    </citation>
    <scope>NUCLEOTIDE SEQUENCE [LARGE SCALE GENOMIC DNA]</scope>
    <source>
        <strain evidence="2 3">B1</strain>
    </source>
</reference>
<dbReference type="Proteomes" id="UP000077603">
    <property type="component" value="Chromosome"/>
</dbReference>
<proteinExistence type="predicted"/>